<reference evidence="5 6" key="2">
    <citation type="journal article" date="2016" name="Genome Announc.">
        <title>Complete Genome Sequence of Streptomyces ambofaciens DSM 40697, a Paradigm for Genome Plasticity Studies.</title>
        <authorList>
            <person name="Thibessard A."/>
            <person name="Leblond P."/>
        </authorList>
    </citation>
    <scope>NUCLEOTIDE SEQUENCE [LARGE SCALE GENOMIC DNA]</scope>
    <source>
        <strain evidence="5 6">DSM 40697</strain>
    </source>
</reference>
<evidence type="ECO:0000256" key="3">
    <source>
        <dbReference type="SAM" id="MobiDB-lite"/>
    </source>
</evidence>
<keyword evidence="2 4" id="KW-0472">Membrane</keyword>
<accession>A0ABM6B945</accession>
<keyword evidence="4" id="KW-1133">Transmembrane helix</keyword>
<comment type="subcellular location">
    <subcellularLocation>
        <location evidence="1">Membrane</location>
    </subcellularLocation>
</comment>
<evidence type="ECO:0008006" key="7">
    <source>
        <dbReference type="Google" id="ProtNLM"/>
    </source>
</evidence>
<dbReference type="RefSeq" id="WP_053141573.1">
    <property type="nucleotide sequence ID" value="NZ_CP012949.1"/>
</dbReference>
<evidence type="ECO:0000313" key="6">
    <source>
        <dbReference type="Proteomes" id="UP000076720"/>
    </source>
</evidence>
<name>A0ABM6B945_STRAM</name>
<keyword evidence="6" id="KW-1185">Reference proteome</keyword>
<evidence type="ECO:0000256" key="2">
    <source>
        <dbReference type="ARBA" id="ARBA00023136"/>
    </source>
</evidence>
<feature type="compositionally biased region" description="Low complexity" evidence="3">
    <location>
        <begin position="62"/>
        <end position="77"/>
    </location>
</feature>
<organism evidence="5 6">
    <name type="scientific">Streptomyces ambofaciens</name>
    <dbReference type="NCBI Taxonomy" id="1889"/>
    <lineage>
        <taxon>Bacteria</taxon>
        <taxon>Bacillati</taxon>
        <taxon>Actinomycetota</taxon>
        <taxon>Actinomycetes</taxon>
        <taxon>Kitasatosporales</taxon>
        <taxon>Streptomycetaceae</taxon>
        <taxon>Streptomyces</taxon>
    </lineage>
</organism>
<reference evidence="6" key="1">
    <citation type="submission" date="2015-10" db="EMBL/GenBank/DDBJ databases">
        <title>Complete genome sequence of Streptomyces ambofaciens DSM 40697.</title>
        <authorList>
            <person name="Thibessard A."/>
            <person name="Leblond P."/>
        </authorList>
    </citation>
    <scope>NUCLEOTIDE SEQUENCE [LARGE SCALE GENOMIC DNA]</scope>
    <source>
        <strain evidence="6">DSM 40697</strain>
    </source>
</reference>
<proteinExistence type="predicted"/>
<protein>
    <recommendedName>
        <fullName evidence="7">Integral membrane protein</fullName>
    </recommendedName>
</protein>
<dbReference type="EMBL" id="CP012949">
    <property type="protein sequence ID" value="ANB10427.1"/>
    <property type="molecule type" value="Genomic_DNA"/>
</dbReference>
<feature type="compositionally biased region" description="Basic and acidic residues" evidence="3">
    <location>
        <begin position="44"/>
        <end position="60"/>
    </location>
</feature>
<feature type="transmembrane region" description="Helical" evidence="4">
    <location>
        <begin position="102"/>
        <end position="122"/>
    </location>
</feature>
<dbReference type="Proteomes" id="UP000076720">
    <property type="component" value="Chromosome"/>
</dbReference>
<evidence type="ECO:0000256" key="4">
    <source>
        <dbReference type="SAM" id="Phobius"/>
    </source>
</evidence>
<evidence type="ECO:0000256" key="1">
    <source>
        <dbReference type="ARBA" id="ARBA00004370"/>
    </source>
</evidence>
<gene>
    <name evidence="5" type="ORF">SAM40697_6474</name>
</gene>
<dbReference type="PANTHER" id="PTHR37042">
    <property type="entry name" value="OUTER MEMBRANE PROTEIN RV1973"/>
    <property type="match status" value="1"/>
</dbReference>
<feature type="region of interest" description="Disordered" evidence="3">
    <location>
        <begin position="15"/>
        <end position="97"/>
    </location>
</feature>
<dbReference type="PANTHER" id="PTHR37042:SF4">
    <property type="entry name" value="OUTER MEMBRANE PROTEIN RV1973"/>
    <property type="match status" value="1"/>
</dbReference>
<evidence type="ECO:0000313" key="5">
    <source>
        <dbReference type="EMBL" id="ANB10427.1"/>
    </source>
</evidence>
<sequence>MPTTRHHLNNLRRRQAREALRSPAGTDAPQGRGPLRTPVAVDAPEGRGRLRDQPRPDRTRHTPPAATDPTRATSPARGTGTGTDQLDRAPRRPPAAHRHRRALVALCLLTLVLGGFAGWAHARAESLRDTPAAHNTALSDTARTSEIKGQSTKAVAALFSYDHADPDALDKAAKEWLTGRAVAQHRDLFGDVRAQADQQKAVITTTVTDSAVERIDGDRARVLVYADQSSVSTAGGKKAEDDGTYAGAMFAVDVQRRDGRWLVSGIDTFGR</sequence>
<keyword evidence="4" id="KW-0812">Transmembrane</keyword>